<keyword evidence="1" id="KW-0175">Coiled coil</keyword>
<sequence length="216" mass="24656">NGLKKRSIILSVVIIENQREEIDKITEGKEEKIVKLTQQEEANRQQLQQFKKEENNSLISKISELQGKLEAKEEEKESTLVQEILNNSKDFLGARRIFLNTRQITVKGLKNCYNKLRGDKKYDKTDEVGNIISAVGGVANSLTFGVSKALGEAIITINDSFKRKFSNKQVEEFKELLNNDKESLLQLNKFAVSNSRELKLFNAKHKIFEVIIKEGV</sequence>
<feature type="non-terminal residue" evidence="2">
    <location>
        <position position="216"/>
    </location>
</feature>
<evidence type="ECO:0000256" key="1">
    <source>
        <dbReference type="SAM" id="Coils"/>
    </source>
</evidence>
<dbReference type="Proteomes" id="UP000789739">
    <property type="component" value="Unassembled WGS sequence"/>
</dbReference>
<dbReference type="EMBL" id="CAJVPI010000971">
    <property type="protein sequence ID" value="CAG8585936.1"/>
    <property type="molecule type" value="Genomic_DNA"/>
</dbReference>
<name>A0A9N9C039_9GLOM</name>
<evidence type="ECO:0000313" key="2">
    <source>
        <dbReference type="EMBL" id="CAG8585936.1"/>
    </source>
</evidence>
<protein>
    <submittedName>
        <fullName evidence="2">827_t:CDS:1</fullName>
    </submittedName>
</protein>
<organism evidence="2 3">
    <name type="scientific">Paraglomus brasilianum</name>
    <dbReference type="NCBI Taxonomy" id="144538"/>
    <lineage>
        <taxon>Eukaryota</taxon>
        <taxon>Fungi</taxon>
        <taxon>Fungi incertae sedis</taxon>
        <taxon>Mucoromycota</taxon>
        <taxon>Glomeromycotina</taxon>
        <taxon>Glomeromycetes</taxon>
        <taxon>Paraglomerales</taxon>
        <taxon>Paraglomeraceae</taxon>
        <taxon>Paraglomus</taxon>
    </lineage>
</organism>
<proteinExistence type="predicted"/>
<feature type="coiled-coil region" evidence="1">
    <location>
        <begin position="33"/>
        <end position="82"/>
    </location>
</feature>
<evidence type="ECO:0000313" key="3">
    <source>
        <dbReference type="Proteomes" id="UP000789739"/>
    </source>
</evidence>
<reference evidence="2" key="1">
    <citation type="submission" date="2021-06" db="EMBL/GenBank/DDBJ databases">
        <authorList>
            <person name="Kallberg Y."/>
            <person name="Tangrot J."/>
            <person name="Rosling A."/>
        </authorList>
    </citation>
    <scope>NUCLEOTIDE SEQUENCE</scope>
    <source>
        <strain evidence="2">BR232B</strain>
    </source>
</reference>
<dbReference type="AlphaFoldDB" id="A0A9N9C039"/>
<accession>A0A9N9C039</accession>
<dbReference type="OrthoDB" id="10576059at2759"/>
<gene>
    <name evidence="2" type="ORF">PBRASI_LOCUS6869</name>
</gene>
<keyword evidence="3" id="KW-1185">Reference proteome</keyword>
<comment type="caution">
    <text evidence="2">The sequence shown here is derived from an EMBL/GenBank/DDBJ whole genome shotgun (WGS) entry which is preliminary data.</text>
</comment>